<keyword evidence="3" id="KW-1185">Reference proteome</keyword>
<evidence type="ECO:0000256" key="1">
    <source>
        <dbReference type="SAM" id="MobiDB-lite"/>
    </source>
</evidence>
<name>A0ABS9IV18_9ACTN</name>
<sequence>MTGSAALQDNEFENCIRDRYADVELVVETDPTVDEIGRVHSQLGKLMSQMPAGAHFALITGYPALIATALVGHAALRDGSTDFWDGFAACLGVDRDPSFEAALTGFAGDMFRAAGLRDIEALRDRDPVWLLELHAGIPAHALGALVDVIEQHVAAGRAPQGTVVLDHLTEPGFGHRRRQLPAEFRALLDHAPDTAVTFLARICAVLVASVAEPETWAASELTAATVDLPPTILATLRDRLARKPFLDGDPDAAALCVARFPELRYDAAEGTLDVVVPPGAEPTTWRAWTGDAPEQVRVGTDEAAVVPVTSALRECVLVNLDNGARRAIPVVLPGDPIVLFAPDGRVMSHHRTLPAGEVVALVPNDADFAGTGRKKIDVTDTRNGPWDGWLLRTLDLAGHRELTVVRDGRRGATRRVRPTESPSIELPEPLPGVTTRDGDPVFGERPLVDLPAHDGDAVKEWRVRVRRVGDLNWLVDYPWAAEDFITSADPFDGVDAPLLGTYEIVVSDSYALDLRRVAVIAEGLDAVNEPAVRLPAADGLAESTTGLTADHGLAVDDAELVFGPTDVERVTQVSVVGDARRSDARESGSLELVVRPPHALVRLERAGVPSAWQTALPEIDLEATDHRRLAVYVPGGVDVSFALLDGDLDIVREWESDGHAGTEFALATRQIVEAARRLVRGTLVAVIEAADGSTDEAPIATVVRDGGAPAPATTSSAPAADELTAAWMLLDTEQAADAESPAPSVDVLTADPTASLVALGDSPVAPRRIPALLIRSGLAEQPFAPSDRASASHPNPYVGCTIAMSAIVDPAASDRDEIQSYLTTRGGDELLRLLATGRMSDPRTGVLDRNVMAVESMGREQVDMLFEHFRLVPGPVLDLDMRTSATIDAFHHRMEWMADPISVEAPRHVNTMLRDVRRSSPEMYDLIAARNEALDGVDTGANPWMLLSMQSMAFAAVARLQANDCLKKGGLTDEGRAMWAALADYFPGMVSADLLTANAVAVRAAALASATKK</sequence>
<evidence type="ECO:0000313" key="2">
    <source>
        <dbReference type="EMBL" id="MCF8589408.1"/>
    </source>
</evidence>
<organism evidence="2 3">
    <name type="scientific">Gordonia liuliyuniae</name>
    <dbReference type="NCBI Taxonomy" id="2911517"/>
    <lineage>
        <taxon>Bacteria</taxon>
        <taxon>Bacillati</taxon>
        <taxon>Actinomycetota</taxon>
        <taxon>Actinomycetes</taxon>
        <taxon>Mycobacteriales</taxon>
        <taxon>Gordoniaceae</taxon>
        <taxon>Gordonia</taxon>
    </lineage>
</organism>
<comment type="caution">
    <text evidence="2">The sequence shown here is derived from an EMBL/GenBank/DDBJ whole genome shotgun (WGS) entry which is preliminary data.</text>
</comment>
<dbReference type="RefSeq" id="WP_236998627.1">
    <property type="nucleotide sequence ID" value="NZ_JAKKOR010000009.1"/>
</dbReference>
<dbReference type="EMBL" id="JAKKOR010000009">
    <property type="protein sequence ID" value="MCF8589408.1"/>
    <property type="molecule type" value="Genomic_DNA"/>
</dbReference>
<feature type="region of interest" description="Disordered" evidence="1">
    <location>
        <begin position="410"/>
        <end position="434"/>
    </location>
</feature>
<reference evidence="2 3" key="1">
    <citation type="submission" date="2022-01" db="EMBL/GenBank/DDBJ databases">
        <authorList>
            <person name="Huang Y."/>
        </authorList>
    </citation>
    <scope>NUCLEOTIDE SEQUENCE [LARGE SCALE GENOMIC DNA]</scope>
    <source>
        <strain evidence="2 3">HY366</strain>
    </source>
</reference>
<gene>
    <name evidence="2" type="ORF">L5G33_13170</name>
</gene>
<protein>
    <submittedName>
        <fullName evidence="2">Uncharacterized protein</fullName>
    </submittedName>
</protein>
<proteinExistence type="predicted"/>
<accession>A0ABS9IV18</accession>
<evidence type="ECO:0000313" key="3">
    <source>
        <dbReference type="Proteomes" id="UP001200110"/>
    </source>
</evidence>
<dbReference type="Proteomes" id="UP001200110">
    <property type="component" value="Unassembled WGS sequence"/>
</dbReference>